<keyword evidence="4" id="KW-1185">Reference proteome</keyword>
<organism evidence="3 4">
    <name type="scientific">Speluncibacter jeojiensis</name>
    <dbReference type="NCBI Taxonomy" id="2710754"/>
    <lineage>
        <taxon>Bacteria</taxon>
        <taxon>Bacillati</taxon>
        <taxon>Actinomycetota</taxon>
        <taxon>Actinomycetes</taxon>
        <taxon>Mycobacteriales</taxon>
        <taxon>Speluncibacteraceae</taxon>
        <taxon>Speluncibacter</taxon>
    </lineage>
</organism>
<dbReference type="PANTHER" id="PTHR43540">
    <property type="entry name" value="PEROXYUREIDOACRYLATE/UREIDOACRYLATE AMIDOHYDROLASE-RELATED"/>
    <property type="match status" value="1"/>
</dbReference>
<name>A0A9X4REB3_9ACTN</name>
<dbReference type="Proteomes" id="UP001152755">
    <property type="component" value="Unassembled WGS sequence"/>
</dbReference>
<dbReference type="SUPFAM" id="SSF52499">
    <property type="entry name" value="Isochorismatase-like hydrolases"/>
    <property type="match status" value="1"/>
</dbReference>
<dbReference type="InterPro" id="IPR000868">
    <property type="entry name" value="Isochorismatase-like_dom"/>
</dbReference>
<evidence type="ECO:0000259" key="2">
    <source>
        <dbReference type="Pfam" id="PF00857"/>
    </source>
</evidence>
<gene>
    <name evidence="3" type="ORF">NVS88_13745</name>
</gene>
<accession>A0A9X4REB3</accession>
<sequence>MFSWTDVTDSYTVPQFDHSALVLIDVQRDFLDGGALPVAGTSERLPRMRMLVEAFRAAGHPIVHVVRLYDGDDVALLPDLPRRATIAAGAPIVRPGSAGSQIATELLPAGSPDLDTDLLRSGHLQPLGDGEFAMFKPRWDAFTRTHLDGFLRSAGVSTVVIAGCNFPNCPRASIYGASNHDFRTLVAADAISGATAERLAELRTLGVPHAESAEIVAALRGAAP</sequence>
<dbReference type="Gene3D" id="3.40.50.850">
    <property type="entry name" value="Isochorismatase-like"/>
    <property type="match status" value="1"/>
</dbReference>
<dbReference type="InterPro" id="IPR036380">
    <property type="entry name" value="Isochorismatase-like_sf"/>
</dbReference>
<dbReference type="InterPro" id="IPR050272">
    <property type="entry name" value="Isochorismatase-like_hydrls"/>
</dbReference>
<evidence type="ECO:0000256" key="1">
    <source>
        <dbReference type="ARBA" id="ARBA00022801"/>
    </source>
</evidence>
<dbReference type="CDD" id="cd00431">
    <property type="entry name" value="cysteine_hydrolases"/>
    <property type="match status" value="1"/>
</dbReference>
<feature type="domain" description="Isochorismatase-like" evidence="2">
    <location>
        <begin position="19"/>
        <end position="108"/>
    </location>
</feature>
<dbReference type="EMBL" id="JANRHA010000008">
    <property type="protein sequence ID" value="MDG3015619.1"/>
    <property type="molecule type" value="Genomic_DNA"/>
</dbReference>
<proteinExistence type="predicted"/>
<dbReference type="GO" id="GO:0016787">
    <property type="term" value="F:hydrolase activity"/>
    <property type="evidence" value="ECO:0007669"/>
    <property type="project" value="UniProtKB-KW"/>
</dbReference>
<dbReference type="RefSeq" id="WP_332520129.1">
    <property type="nucleotide sequence ID" value="NZ_JANRHA010000008.1"/>
</dbReference>
<evidence type="ECO:0000313" key="3">
    <source>
        <dbReference type="EMBL" id="MDG3015619.1"/>
    </source>
</evidence>
<dbReference type="Pfam" id="PF00857">
    <property type="entry name" value="Isochorismatase"/>
    <property type="match status" value="2"/>
</dbReference>
<reference evidence="3" key="1">
    <citation type="submission" date="2022-08" db="EMBL/GenBank/DDBJ databases">
        <title>Genome analysis of Corynebacteriales strain.</title>
        <authorList>
            <person name="Lee S.D."/>
        </authorList>
    </citation>
    <scope>NUCLEOTIDE SEQUENCE</scope>
    <source>
        <strain evidence="3">D3-21</strain>
    </source>
</reference>
<protein>
    <submittedName>
        <fullName evidence="3">Cysteine hydrolase</fullName>
    </submittedName>
</protein>
<comment type="caution">
    <text evidence="3">The sequence shown here is derived from an EMBL/GenBank/DDBJ whole genome shotgun (WGS) entry which is preliminary data.</text>
</comment>
<dbReference type="AlphaFoldDB" id="A0A9X4REB3"/>
<feature type="domain" description="Isochorismatase-like" evidence="2">
    <location>
        <begin position="125"/>
        <end position="198"/>
    </location>
</feature>
<evidence type="ECO:0000313" key="4">
    <source>
        <dbReference type="Proteomes" id="UP001152755"/>
    </source>
</evidence>
<keyword evidence="1 3" id="KW-0378">Hydrolase</keyword>